<dbReference type="PANTHER" id="PTHR33154:SF18">
    <property type="entry name" value="ARSENICAL RESISTANCE OPERON REPRESSOR"/>
    <property type="match status" value="1"/>
</dbReference>
<dbReference type="InterPro" id="IPR036388">
    <property type="entry name" value="WH-like_DNA-bd_sf"/>
</dbReference>
<evidence type="ECO:0000256" key="2">
    <source>
        <dbReference type="ARBA" id="ARBA00023125"/>
    </source>
</evidence>
<gene>
    <name evidence="7" type="primary">arsR_3</name>
    <name evidence="5" type="synonym">arsR_1</name>
    <name evidence="6" type="synonym">arsR_2</name>
    <name evidence="7" type="ORF">SAMEA2297795_01894</name>
    <name evidence="6" type="ORF">SAMEA2297796_01697</name>
    <name evidence="5" type="ORF">SCC82B_00048</name>
</gene>
<dbReference type="AlphaFoldDB" id="A0A1D4NBY8"/>
<dbReference type="InterPro" id="IPR018334">
    <property type="entry name" value="ArsR_HTH"/>
</dbReference>
<proteinExistence type="predicted"/>
<accession>A0A2U8RLA3</accession>
<dbReference type="CDD" id="cd00090">
    <property type="entry name" value="HTH_ARSR"/>
    <property type="match status" value="1"/>
</dbReference>
<keyword evidence="1" id="KW-0805">Transcription regulation</keyword>
<dbReference type="PRINTS" id="PR00778">
    <property type="entry name" value="HTHARSR"/>
</dbReference>
<dbReference type="SMART" id="SM00418">
    <property type="entry name" value="HTH_ARSR"/>
    <property type="match status" value="1"/>
</dbReference>
<dbReference type="PANTHER" id="PTHR33154">
    <property type="entry name" value="TRANSCRIPTIONAL REGULATOR, ARSR FAMILY"/>
    <property type="match status" value="1"/>
</dbReference>
<dbReference type="SUPFAM" id="SSF46785">
    <property type="entry name" value="Winged helix' DNA-binding domain"/>
    <property type="match status" value="1"/>
</dbReference>
<name>A0A1D4NBY8_9STAP</name>
<dbReference type="InterPro" id="IPR001845">
    <property type="entry name" value="HTH_ArsR_DNA-bd_dom"/>
</dbReference>
<dbReference type="InterPro" id="IPR051081">
    <property type="entry name" value="HTH_MetalResp_TranReg"/>
</dbReference>
<dbReference type="EMBL" id="FMPI01000012">
    <property type="protein sequence ID" value="SCT08184.1"/>
    <property type="molecule type" value="Genomic_DNA"/>
</dbReference>
<dbReference type="NCBIfam" id="NF033788">
    <property type="entry name" value="HTH_metalloreg"/>
    <property type="match status" value="1"/>
</dbReference>
<sequence>MSYKELSAILKVLSDLSRLEILDLLSCGELCACDLLEHFQFSQPTLSHHMKSLVDNELVTTRKDGNKHWYQLNHAILDDIIQNLNIINTSNQRCVCKNVKSGDCG</sequence>
<reference evidence="7 9" key="1">
    <citation type="submission" date="2016-09" db="EMBL/GenBank/DDBJ databases">
        <authorList>
            <consortium name="Pathogen Informatics"/>
        </authorList>
    </citation>
    <scope>NUCLEOTIDE SEQUENCE [LARGE SCALE GENOMIC DNA]</scope>
    <source>
        <strain evidence="7 9">82B</strain>
    </source>
</reference>
<evidence type="ECO:0000313" key="5">
    <source>
        <dbReference type="EMBL" id="AWM30188.1"/>
    </source>
</evidence>
<dbReference type="GO" id="GO:0003700">
    <property type="term" value="F:DNA-binding transcription factor activity"/>
    <property type="evidence" value="ECO:0007669"/>
    <property type="project" value="InterPro"/>
</dbReference>
<dbReference type="InterPro" id="IPR011991">
    <property type="entry name" value="ArsR-like_HTH"/>
</dbReference>
<evidence type="ECO:0000313" key="6">
    <source>
        <dbReference type="EMBL" id="SCT08184.1"/>
    </source>
</evidence>
<protein>
    <submittedName>
        <fullName evidence="7">Arsenical resistance operon repressor</fullName>
    </submittedName>
</protein>
<evidence type="ECO:0000313" key="9">
    <source>
        <dbReference type="Proteomes" id="UP000095768"/>
    </source>
</evidence>
<keyword evidence="3" id="KW-0804">Transcription</keyword>
<evidence type="ECO:0000313" key="8">
    <source>
        <dbReference type="Proteomes" id="UP000095412"/>
    </source>
</evidence>
<reference evidence="5" key="3">
    <citation type="submission" date="2018-03" db="EMBL/GenBank/DDBJ databases">
        <title>A novel mecC allotype, mecC3, in a new Staphylococcus species, Staphylococcus caeli.</title>
        <authorList>
            <person name="MacFadyen A.C."/>
            <person name="Harrison E.M."/>
            <person name="Morgan F.J.E."/>
            <person name="Parkhill J."/>
            <person name="Holmes M.A."/>
            <person name="Paterson G.K."/>
        </authorList>
    </citation>
    <scope>NUCLEOTIDE SEQUENCE</scope>
    <source>
        <strain evidence="5">82B</strain>
    </source>
</reference>
<dbReference type="Proteomes" id="UP000095768">
    <property type="component" value="Unassembled WGS sequence"/>
</dbReference>
<dbReference type="Pfam" id="PF01022">
    <property type="entry name" value="HTH_5"/>
    <property type="match status" value="1"/>
</dbReference>
<keyword evidence="2" id="KW-0238">DNA-binding</keyword>
<accession>A0A1D4NBY8</accession>
<evidence type="ECO:0000259" key="4">
    <source>
        <dbReference type="PROSITE" id="PS50987"/>
    </source>
</evidence>
<dbReference type="InterPro" id="IPR036390">
    <property type="entry name" value="WH_DNA-bd_sf"/>
</dbReference>
<evidence type="ECO:0000256" key="1">
    <source>
        <dbReference type="ARBA" id="ARBA00023015"/>
    </source>
</evidence>
<evidence type="ECO:0000313" key="7">
    <source>
        <dbReference type="EMBL" id="SCT14998.1"/>
    </source>
</evidence>
<reference evidence="6 8" key="2">
    <citation type="submission" date="2016-09" db="EMBL/GenBank/DDBJ databases">
        <authorList>
            <consortium name="Pathogen Informatics"/>
            <person name="Sun Q."/>
            <person name="Inoue M."/>
        </authorList>
    </citation>
    <scope>NUCLEOTIDE SEQUENCE [LARGE SCALE GENOMIC DNA]</scope>
    <source>
        <strain evidence="6 8">82C</strain>
    </source>
</reference>
<keyword evidence="8" id="KW-1185">Reference proteome</keyword>
<dbReference type="RefSeq" id="WP_069995836.1">
    <property type="nucleotide sequence ID" value="NZ_FMPG01000008.1"/>
</dbReference>
<dbReference type="GO" id="GO:0003677">
    <property type="term" value="F:DNA binding"/>
    <property type="evidence" value="ECO:0007669"/>
    <property type="project" value="UniProtKB-KW"/>
</dbReference>
<dbReference type="Gene3D" id="1.10.10.10">
    <property type="entry name" value="Winged helix-like DNA-binding domain superfamily/Winged helix DNA-binding domain"/>
    <property type="match status" value="1"/>
</dbReference>
<dbReference type="PROSITE" id="PS50987">
    <property type="entry name" value="HTH_ARSR_2"/>
    <property type="match status" value="1"/>
</dbReference>
<organism evidence="7 9">
    <name type="scientific">Staphylococcus caeli</name>
    <dbReference type="NCBI Taxonomy" id="2201815"/>
    <lineage>
        <taxon>Bacteria</taxon>
        <taxon>Bacillati</taxon>
        <taxon>Bacillota</taxon>
        <taxon>Bacilli</taxon>
        <taxon>Bacillales</taxon>
        <taxon>Staphylococcaceae</taxon>
        <taxon>Staphylococcus</taxon>
    </lineage>
</organism>
<feature type="domain" description="HTH arsR-type" evidence="4">
    <location>
        <begin position="1"/>
        <end position="92"/>
    </location>
</feature>
<evidence type="ECO:0000256" key="3">
    <source>
        <dbReference type="ARBA" id="ARBA00023163"/>
    </source>
</evidence>
<dbReference type="EMBL" id="MH155596">
    <property type="protein sequence ID" value="AWM30188.1"/>
    <property type="molecule type" value="Genomic_DNA"/>
</dbReference>
<dbReference type="Proteomes" id="UP000095412">
    <property type="component" value="Unassembled WGS sequence"/>
</dbReference>
<dbReference type="PROSITE" id="PS00846">
    <property type="entry name" value="HTH_ARSR_1"/>
    <property type="match status" value="1"/>
</dbReference>
<dbReference type="EMBL" id="FMPG01000008">
    <property type="protein sequence ID" value="SCT14998.1"/>
    <property type="molecule type" value="Genomic_DNA"/>
</dbReference>
<dbReference type="OrthoDB" id="9798835at2"/>